<keyword evidence="3" id="KW-0479">Metal-binding</keyword>
<evidence type="ECO:0000256" key="2">
    <source>
        <dbReference type="ARBA" id="ARBA00010617"/>
    </source>
</evidence>
<dbReference type="EMBL" id="PNBA02000014">
    <property type="protein sequence ID" value="KAG6400736.1"/>
    <property type="molecule type" value="Genomic_DNA"/>
</dbReference>
<gene>
    <name evidence="6" type="ORF">SASPL_137578</name>
</gene>
<dbReference type="GO" id="GO:0004497">
    <property type="term" value="F:monooxygenase activity"/>
    <property type="evidence" value="ECO:0007669"/>
    <property type="project" value="InterPro"/>
</dbReference>
<dbReference type="PANTHER" id="PTHR24296">
    <property type="entry name" value="CYTOCHROME P450"/>
    <property type="match status" value="1"/>
</dbReference>
<keyword evidence="4" id="KW-0560">Oxidoreductase</keyword>
<accession>A0A8X8ZDB6</accession>
<evidence type="ECO:0000313" key="7">
    <source>
        <dbReference type="Proteomes" id="UP000298416"/>
    </source>
</evidence>
<dbReference type="SUPFAM" id="SSF48264">
    <property type="entry name" value="Cytochrome P450"/>
    <property type="match status" value="1"/>
</dbReference>
<evidence type="ECO:0000256" key="1">
    <source>
        <dbReference type="ARBA" id="ARBA00001971"/>
    </source>
</evidence>
<dbReference type="Gene3D" id="1.10.630.10">
    <property type="entry name" value="Cytochrome P450"/>
    <property type="match status" value="2"/>
</dbReference>
<name>A0A8X8ZDB6_SALSN</name>
<sequence>MIGCLISFYKNRRRLLDWYTDMLSASPSQTILISRLGARRTIVTANARNVEYILKTNFTNFPKGKPFTDILGDFLGNGIFNVDGDMWYHQRKLVMHQFNATSLRAYVEKVLKDEVEKKLLPTMESAAVESFVRVQLMLLGVRLFGCAAANFGSVRHSVGHLREERAAPLAAVWKIKRFMDYGSEKRLREAIGKIHLFVDGIVREKKRKIMSCCEKGEEDGMKWILLPKCHDVAFLPALVPPPRGNEMARELTAIQCGDTSIFERLKELRWLKACICESMRLFPPVAWDSKHATANDELPDGTKVRAGDRVTYFPYGMGRMKSLWGEDRFEFKPERWVSEVERGKVKALKNYGPYKFSVFQAGPRACPGKEMAFVQMKYVVASIMERFMIRPVIPDQPVFVPLLTAHMARGFKVLVSRR</sequence>
<comment type="cofactor">
    <cofactor evidence="1">
        <name>heme</name>
        <dbReference type="ChEBI" id="CHEBI:30413"/>
    </cofactor>
</comment>
<dbReference type="Pfam" id="PF00067">
    <property type="entry name" value="p450"/>
    <property type="match status" value="2"/>
</dbReference>
<dbReference type="InterPro" id="IPR001128">
    <property type="entry name" value="Cyt_P450"/>
</dbReference>
<evidence type="ECO:0000256" key="5">
    <source>
        <dbReference type="ARBA" id="ARBA00023004"/>
    </source>
</evidence>
<evidence type="ECO:0008006" key="8">
    <source>
        <dbReference type="Google" id="ProtNLM"/>
    </source>
</evidence>
<protein>
    <recommendedName>
        <fullName evidence="8">Fatty acid omega-hydroxylase</fullName>
    </recommendedName>
</protein>
<dbReference type="AlphaFoldDB" id="A0A8X8ZDB6"/>
<dbReference type="GO" id="GO:0005506">
    <property type="term" value="F:iron ion binding"/>
    <property type="evidence" value="ECO:0007669"/>
    <property type="project" value="InterPro"/>
</dbReference>
<dbReference type="InterPro" id="IPR036396">
    <property type="entry name" value="Cyt_P450_sf"/>
</dbReference>
<evidence type="ECO:0000256" key="3">
    <source>
        <dbReference type="ARBA" id="ARBA00022723"/>
    </source>
</evidence>
<keyword evidence="7" id="KW-1185">Reference proteome</keyword>
<proteinExistence type="inferred from homology"/>
<reference evidence="6" key="2">
    <citation type="submission" date="2020-08" db="EMBL/GenBank/DDBJ databases">
        <title>Plant Genome Project.</title>
        <authorList>
            <person name="Zhang R.-G."/>
        </authorList>
    </citation>
    <scope>NUCLEOTIDE SEQUENCE</scope>
    <source>
        <strain evidence="6">Huo1</strain>
        <tissue evidence="6">Leaf</tissue>
    </source>
</reference>
<evidence type="ECO:0000313" key="6">
    <source>
        <dbReference type="EMBL" id="KAG6400736.1"/>
    </source>
</evidence>
<dbReference type="Proteomes" id="UP000298416">
    <property type="component" value="Unassembled WGS sequence"/>
</dbReference>
<keyword evidence="5" id="KW-0408">Iron</keyword>
<evidence type="ECO:0000256" key="4">
    <source>
        <dbReference type="ARBA" id="ARBA00023002"/>
    </source>
</evidence>
<reference evidence="6" key="1">
    <citation type="submission" date="2018-01" db="EMBL/GenBank/DDBJ databases">
        <authorList>
            <person name="Mao J.F."/>
        </authorList>
    </citation>
    <scope>NUCLEOTIDE SEQUENCE</scope>
    <source>
        <strain evidence="6">Huo1</strain>
        <tissue evidence="6">Leaf</tissue>
    </source>
</reference>
<dbReference type="GO" id="GO:0020037">
    <property type="term" value="F:heme binding"/>
    <property type="evidence" value="ECO:0007669"/>
    <property type="project" value="InterPro"/>
</dbReference>
<dbReference type="GO" id="GO:0016705">
    <property type="term" value="F:oxidoreductase activity, acting on paired donors, with incorporation or reduction of molecular oxygen"/>
    <property type="evidence" value="ECO:0007669"/>
    <property type="project" value="InterPro"/>
</dbReference>
<organism evidence="6">
    <name type="scientific">Salvia splendens</name>
    <name type="common">Scarlet sage</name>
    <dbReference type="NCBI Taxonomy" id="180675"/>
    <lineage>
        <taxon>Eukaryota</taxon>
        <taxon>Viridiplantae</taxon>
        <taxon>Streptophyta</taxon>
        <taxon>Embryophyta</taxon>
        <taxon>Tracheophyta</taxon>
        <taxon>Spermatophyta</taxon>
        <taxon>Magnoliopsida</taxon>
        <taxon>eudicotyledons</taxon>
        <taxon>Gunneridae</taxon>
        <taxon>Pentapetalae</taxon>
        <taxon>asterids</taxon>
        <taxon>lamiids</taxon>
        <taxon>Lamiales</taxon>
        <taxon>Lamiaceae</taxon>
        <taxon>Nepetoideae</taxon>
        <taxon>Mentheae</taxon>
        <taxon>Salviinae</taxon>
        <taxon>Salvia</taxon>
        <taxon>Salvia subgen. Calosphace</taxon>
        <taxon>core Calosphace</taxon>
    </lineage>
</organism>
<comment type="caution">
    <text evidence="6">The sequence shown here is derived from an EMBL/GenBank/DDBJ whole genome shotgun (WGS) entry which is preliminary data.</text>
</comment>
<comment type="similarity">
    <text evidence="2">Belongs to the cytochrome P450 family.</text>
</comment>